<comment type="subcellular location">
    <subcellularLocation>
        <location evidence="1">Cell membrane</location>
        <topology evidence="1">Multi-pass membrane protein</topology>
    </subcellularLocation>
</comment>
<keyword evidence="5 7" id="KW-1133">Transmembrane helix</keyword>
<dbReference type="Pfam" id="PF07681">
    <property type="entry name" value="DoxX"/>
    <property type="match status" value="1"/>
</dbReference>
<accession>A0A9D7FAG1</accession>
<evidence type="ECO:0000256" key="6">
    <source>
        <dbReference type="ARBA" id="ARBA00023136"/>
    </source>
</evidence>
<organism evidence="8 9">
    <name type="scientific">Candidatus Propionivibrio dominans</name>
    <dbReference type="NCBI Taxonomy" id="2954373"/>
    <lineage>
        <taxon>Bacteria</taxon>
        <taxon>Pseudomonadati</taxon>
        <taxon>Pseudomonadota</taxon>
        <taxon>Betaproteobacteria</taxon>
        <taxon>Rhodocyclales</taxon>
        <taxon>Rhodocyclaceae</taxon>
        <taxon>Propionivibrio</taxon>
    </lineage>
</organism>
<evidence type="ECO:0000256" key="1">
    <source>
        <dbReference type="ARBA" id="ARBA00004651"/>
    </source>
</evidence>
<evidence type="ECO:0000256" key="7">
    <source>
        <dbReference type="SAM" id="Phobius"/>
    </source>
</evidence>
<dbReference type="AlphaFoldDB" id="A0A9D7FAG1"/>
<keyword evidence="6 7" id="KW-0472">Membrane</keyword>
<evidence type="ECO:0000256" key="2">
    <source>
        <dbReference type="ARBA" id="ARBA00006679"/>
    </source>
</evidence>
<keyword evidence="4 7" id="KW-0812">Transmembrane</keyword>
<evidence type="ECO:0000313" key="9">
    <source>
        <dbReference type="Proteomes" id="UP000886602"/>
    </source>
</evidence>
<comment type="similarity">
    <text evidence="2">Belongs to the DoxX family.</text>
</comment>
<dbReference type="InterPro" id="IPR032808">
    <property type="entry name" value="DoxX"/>
</dbReference>
<feature type="transmembrane region" description="Helical" evidence="7">
    <location>
        <begin position="136"/>
        <end position="155"/>
    </location>
</feature>
<gene>
    <name evidence="8" type="ORF">IPJ48_20000</name>
</gene>
<sequence>MNDASLTGSTSSTPLAGTAGALLSFAQRSIALIERWLTPLFDLAIRLYVASVFFKSGLTKIQDWSSTVALFQYEYQVPVLPPELAALMGTAGELGLPILLALGLAGRFGAAGLSVMNVVAVISYADLSDLGRQDHVLWGALLLVILFHGPGRWSLDYWLKQRWGSAH</sequence>
<evidence type="ECO:0000256" key="3">
    <source>
        <dbReference type="ARBA" id="ARBA00022475"/>
    </source>
</evidence>
<evidence type="ECO:0000313" key="8">
    <source>
        <dbReference type="EMBL" id="MBK7425169.1"/>
    </source>
</evidence>
<evidence type="ECO:0000256" key="5">
    <source>
        <dbReference type="ARBA" id="ARBA00022989"/>
    </source>
</evidence>
<reference evidence="8" key="1">
    <citation type="submission" date="2020-10" db="EMBL/GenBank/DDBJ databases">
        <title>Connecting structure to function with the recovery of over 1000 high-quality activated sludge metagenome-assembled genomes encoding full-length rRNA genes using long-read sequencing.</title>
        <authorList>
            <person name="Singleton C.M."/>
            <person name="Petriglieri F."/>
            <person name="Kristensen J.M."/>
            <person name="Kirkegaard R.H."/>
            <person name="Michaelsen T.Y."/>
            <person name="Andersen M.H."/>
            <person name="Karst S.M."/>
            <person name="Dueholm M.S."/>
            <person name="Nielsen P.H."/>
            <person name="Albertsen M."/>
        </authorList>
    </citation>
    <scope>NUCLEOTIDE SEQUENCE</scope>
    <source>
        <strain evidence="8">EsbW_18-Q3-R4-48_MAXAC.044</strain>
    </source>
</reference>
<dbReference type="Proteomes" id="UP000886602">
    <property type="component" value="Unassembled WGS sequence"/>
</dbReference>
<dbReference type="GO" id="GO:0005886">
    <property type="term" value="C:plasma membrane"/>
    <property type="evidence" value="ECO:0007669"/>
    <property type="project" value="UniProtKB-SubCell"/>
</dbReference>
<keyword evidence="3" id="KW-1003">Cell membrane</keyword>
<dbReference type="InterPro" id="IPR051907">
    <property type="entry name" value="DoxX-like_oxidoreductase"/>
</dbReference>
<evidence type="ECO:0000256" key="4">
    <source>
        <dbReference type="ARBA" id="ARBA00022692"/>
    </source>
</evidence>
<comment type="caution">
    <text evidence="8">The sequence shown here is derived from an EMBL/GenBank/DDBJ whole genome shotgun (WGS) entry which is preliminary data.</text>
</comment>
<feature type="transmembrane region" description="Helical" evidence="7">
    <location>
        <begin position="98"/>
        <end position="124"/>
    </location>
</feature>
<protein>
    <submittedName>
        <fullName evidence="8">DoxX family protein</fullName>
    </submittedName>
</protein>
<dbReference type="PANTHER" id="PTHR33452">
    <property type="entry name" value="OXIDOREDUCTASE CATD-RELATED"/>
    <property type="match status" value="1"/>
</dbReference>
<dbReference type="EMBL" id="JADJNC010000064">
    <property type="protein sequence ID" value="MBK7425169.1"/>
    <property type="molecule type" value="Genomic_DNA"/>
</dbReference>
<dbReference type="PANTHER" id="PTHR33452:SF1">
    <property type="entry name" value="INNER MEMBRANE PROTEIN YPHA-RELATED"/>
    <property type="match status" value="1"/>
</dbReference>
<name>A0A9D7FAG1_9RHOO</name>
<proteinExistence type="inferred from homology"/>